<keyword evidence="3" id="KW-0479">Metal-binding</keyword>
<keyword evidence="5" id="KW-0862">Zinc</keyword>
<evidence type="ECO:0000313" key="12">
    <source>
        <dbReference type="Proteomes" id="UP000316726"/>
    </source>
</evidence>
<evidence type="ECO:0000256" key="7">
    <source>
        <dbReference type="RuleBase" id="RU004447"/>
    </source>
</evidence>
<dbReference type="EMBL" id="CP031047">
    <property type="protein sequence ID" value="QDZ24811.1"/>
    <property type="molecule type" value="Genomic_DNA"/>
</dbReference>
<keyword evidence="12" id="KW-1185">Reference proteome</keyword>
<dbReference type="STRING" id="1764295.A0A5B8MWW8"/>
<dbReference type="Proteomes" id="UP000316726">
    <property type="component" value="Chromosome 14"/>
</dbReference>
<dbReference type="PANTHER" id="PTHR43690">
    <property type="entry name" value="NARDILYSIN"/>
    <property type="match status" value="1"/>
</dbReference>
<accession>A0A5B8MWW8</accession>
<dbReference type="InterPro" id="IPR011765">
    <property type="entry name" value="Pept_M16_N"/>
</dbReference>
<evidence type="ECO:0000259" key="10">
    <source>
        <dbReference type="Pfam" id="PF05193"/>
    </source>
</evidence>
<dbReference type="GO" id="GO:0004222">
    <property type="term" value="F:metalloendopeptidase activity"/>
    <property type="evidence" value="ECO:0007669"/>
    <property type="project" value="InterPro"/>
</dbReference>
<evidence type="ECO:0000259" key="9">
    <source>
        <dbReference type="Pfam" id="PF00675"/>
    </source>
</evidence>
<proteinExistence type="inferred from homology"/>
<feature type="domain" description="Peptidase M16 C-terminal" evidence="10">
    <location>
        <begin position="749"/>
        <end position="950"/>
    </location>
</feature>
<dbReference type="InterPro" id="IPR007863">
    <property type="entry name" value="Peptidase_M16_C"/>
</dbReference>
<gene>
    <name evidence="11" type="ORF">A3770_14p73290</name>
</gene>
<dbReference type="InterPro" id="IPR050626">
    <property type="entry name" value="Peptidase_M16"/>
</dbReference>
<evidence type="ECO:0000256" key="5">
    <source>
        <dbReference type="ARBA" id="ARBA00022833"/>
    </source>
</evidence>
<evidence type="ECO:0000256" key="6">
    <source>
        <dbReference type="ARBA" id="ARBA00023049"/>
    </source>
</evidence>
<name>A0A5B8MWW8_9CHLO</name>
<dbReference type="InterPro" id="IPR011249">
    <property type="entry name" value="Metalloenz_LuxS/M16"/>
</dbReference>
<dbReference type="InterPro" id="IPR001431">
    <property type="entry name" value="Pept_M16_Zn_BS"/>
</dbReference>
<feature type="region of interest" description="Disordered" evidence="8">
    <location>
        <begin position="1"/>
        <end position="24"/>
    </location>
</feature>
<feature type="domain" description="Peptidase M16 C-terminal" evidence="10">
    <location>
        <begin position="240"/>
        <end position="430"/>
    </location>
</feature>
<organism evidence="11 12">
    <name type="scientific">Chloropicon primus</name>
    <dbReference type="NCBI Taxonomy" id="1764295"/>
    <lineage>
        <taxon>Eukaryota</taxon>
        <taxon>Viridiplantae</taxon>
        <taxon>Chlorophyta</taxon>
        <taxon>Chloropicophyceae</taxon>
        <taxon>Chloropicales</taxon>
        <taxon>Chloropicaceae</taxon>
        <taxon>Chloropicon</taxon>
    </lineage>
</organism>
<keyword evidence="6" id="KW-0482">Metalloprotease</keyword>
<evidence type="ECO:0000256" key="4">
    <source>
        <dbReference type="ARBA" id="ARBA00022801"/>
    </source>
</evidence>
<sequence length="1088" mass="122650">MSTAGSCDGSPGSEPSRSRAFKRLESLDPEAEFGGYDVPLPLGPEDREKFRHGRLPNGLRYYLRKNAYPKSRCALSLAVQAGCVQEEDHEQGIAHILEHLAFRGTQMFTNYDIVRFLESIGADFGADQNAYTSFDETVYELFVPCDKQSRERDRGGGGEEGSMESLSTLDKGLLVLSEFAFGVTATKEELNVERGTVLDEWRQSRTSQSRVVQAHWKAIMKGSKYEDRLPIGIEKVIRECTAEEVRAFRDRWYAPERMAITVVGDFEESMDEMENKVATMFDQQGYGKDSNPRDWPNYRTKVHEEPQYMCQTDEEATQSSVNVSFVKPCEMSGTTWTLKDYRDMIVGDMFVTAINSRLFRRSHSKETSQPFYTAAFSNDRICSNAQCATLTASCKLGGTLIALESLLVELARIRCHGFSIQEVEAARKELLLDAETAYTERSKRKSDDLRDEYVGSFLLGEAVTDPVTEARINRLLLSDITREELGAFANQYQRSNGMVIQTVEPPHSLSLGKEDHEKLEAVVQKVIGMEKGEIKPHKDDESRMSPDDILREGDIGHAKPSFEHEVRSYPKLNAKEVTLSNGMRLCWKRSSLREDQLLIHAFARGGLSQAIRGVTSDPSEEEVRRMRTANVSSLFASDIGAFGFRPPVLNEALAGLRCHVGTRVRPFARVFEGEQSSGDFEVTLKLIHRLFSTRVQAVDSELGNIKQMVREAIQNQIRDPMTKYSQRVKSVNYNSFYFRPWTLPEFDAIDAKESCEFYSECFNHPGEFTLIVVGDIDEIAETDEGFLQLMEKYVGSIEVKDPARNVPLDKSEVVPIPFMQPKETVREIVREKLVDPLSITQVTFPLTITTMPVEVAQEELFWISFMCQLLEMQLMKEMRFQRGEVYSVSVGPSFAIESPSAIPSGKARGDVAINFSCEPGGVAEKLVNLAVDEVQRLRTHPVTKSDIDSLLEMEKRSYELAVEENNFWLEVIEMAYQSRKYKQTRSIDEAYMFRKKIREAVLADINPETMAVAFSKFFADTEKRVYTAITLEPQDSSPSMITRLLASISDCLSTKKVSTSTQQVVAGAVLAVGLGAAFAYLSSSRRHG</sequence>
<evidence type="ECO:0000256" key="3">
    <source>
        <dbReference type="ARBA" id="ARBA00022723"/>
    </source>
</evidence>
<protein>
    <submittedName>
        <fullName evidence="11">Metallopeptidase</fullName>
    </submittedName>
</protein>
<comment type="similarity">
    <text evidence="1 7">Belongs to the peptidase M16 family.</text>
</comment>
<keyword evidence="2" id="KW-0645">Protease</keyword>
<dbReference type="PANTHER" id="PTHR43690:SF34">
    <property type="entry name" value="ZINC PROTEASE PQQL-LIKE"/>
    <property type="match status" value="1"/>
</dbReference>
<reference evidence="11 12" key="1">
    <citation type="submission" date="2018-07" db="EMBL/GenBank/DDBJ databases">
        <title>The complete nuclear genome of the prasinophyte Chloropicon primus (CCMP1205).</title>
        <authorList>
            <person name="Pombert J.-F."/>
            <person name="Otis C."/>
            <person name="Turmel M."/>
            <person name="Lemieux C."/>
        </authorList>
    </citation>
    <scope>NUCLEOTIDE SEQUENCE [LARGE SCALE GENOMIC DNA]</scope>
    <source>
        <strain evidence="11 12">CCMP1205</strain>
    </source>
</reference>
<feature type="domain" description="Peptidase M16 N-terminal" evidence="9">
    <location>
        <begin position="65"/>
        <end position="220"/>
    </location>
</feature>
<dbReference type="PROSITE" id="PS00143">
    <property type="entry name" value="INSULINASE"/>
    <property type="match status" value="1"/>
</dbReference>
<dbReference type="Gene3D" id="3.30.830.10">
    <property type="entry name" value="Metalloenzyme, LuxS/M16 peptidase-like"/>
    <property type="match status" value="4"/>
</dbReference>
<dbReference type="GO" id="GO:0046872">
    <property type="term" value="F:metal ion binding"/>
    <property type="evidence" value="ECO:0007669"/>
    <property type="project" value="UniProtKB-KW"/>
</dbReference>
<evidence type="ECO:0000256" key="1">
    <source>
        <dbReference type="ARBA" id="ARBA00007261"/>
    </source>
</evidence>
<evidence type="ECO:0000256" key="8">
    <source>
        <dbReference type="SAM" id="MobiDB-lite"/>
    </source>
</evidence>
<evidence type="ECO:0000313" key="11">
    <source>
        <dbReference type="EMBL" id="QDZ24811.1"/>
    </source>
</evidence>
<dbReference type="GO" id="GO:0006508">
    <property type="term" value="P:proteolysis"/>
    <property type="evidence" value="ECO:0007669"/>
    <property type="project" value="UniProtKB-KW"/>
</dbReference>
<dbReference type="Pfam" id="PF00675">
    <property type="entry name" value="Peptidase_M16"/>
    <property type="match status" value="1"/>
</dbReference>
<keyword evidence="4" id="KW-0378">Hydrolase</keyword>
<dbReference type="OrthoDB" id="10251424at2759"/>
<dbReference type="SUPFAM" id="SSF63411">
    <property type="entry name" value="LuxS/MPP-like metallohydrolase"/>
    <property type="match status" value="3"/>
</dbReference>
<evidence type="ECO:0000256" key="2">
    <source>
        <dbReference type="ARBA" id="ARBA00022670"/>
    </source>
</evidence>
<dbReference type="Pfam" id="PF05193">
    <property type="entry name" value="Peptidase_M16_C"/>
    <property type="match status" value="2"/>
</dbReference>
<dbReference type="AlphaFoldDB" id="A0A5B8MWW8"/>